<sequence length="82" mass="9963">MFCLKRKKVSFNQYITIILLPDTEYTNKLWWSSQDIYYFKESSKIEIDRLQHIHPSMSFQQACKLLYQPPSMTMVYDINNFI</sequence>
<reference evidence="1" key="1">
    <citation type="journal article" date="2020" name="Nature">
        <title>Giant virus diversity and host interactions through global metagenomics.</title>
        <authorList>
            <person name="Schulz F."/>
            <person name="Roux S."/>
            <person name="Paez-Espino D."/>
            <person name="Jungbluth S."/>
            <person name="Walsh D.A."/>
            <person name="Denef V.J."/>
            <person name="McMahon K.D."/>
            <person name="Konstantinidis K.T."/>
            <person name="Eloe-Fadrosh E.A."/>
            <person name="Kyrpides N.C."/>
            <person name="Woyke T."/>
        </authorList>
    </citation>
    <scope>NUCLEOTIDE SEQUENCE</scope>
    <source>
        <strain evidence="1">GVMAG-M-3300023179-114</strain>
    </source>
</reference>
<dbReference type="AlphaFoldDB" id="A0A6C0E3Y8"/>
<protein>
    <submittedName>
        <fullName evidence="1">Uncharacterized protein</fullName>
    </submittedName>
</protein>
<name>A0A6C0E3Y8_9ZZZZ</name>
<organism evidence="1">
    <name type="scientific">viral metagenome</name>
    <dbReference type="NCBI Taxonomy" id="1070528"/>
    <lineage>
        <taxon>unclassified sequences</taxon>
        <taxon>metagenomes</taxon>
        <taxon>organismal metagenomes</taxon>
    </lineage>
</organism>
<proteinExistence type="predicted"/>
<dbReference type="EMBL" id="MN739729">
    <property type="protein sequence ID" value="QHT23223.1"/>
    <property type="molecule type" value="Genomic_DNA"/>
</dbReference>
<accession>A0A6C0E3Y8</accession>
<evidence type="ECO:0000313" key="1">
    <source>
        <dbReference type="EMBL" id="QHT23223.1"/>
    </source>
</evidence>